<dbReference type="AlphaFoldDB" id="B3EHG0"/>
<feature type="binding site" evidence="11">
    <location>
        <position position="263"/>
    </location>
    <ligand>
        <name>L-glutamine</name>
        <dbReference type="ChEBI" id="CHEBI:58359"/>
    </ligand>
</feature>
<comment type="pathway">
    <text evidence="1 11">Pyrimidine metabolism; UMP biosynthesis via de novo pathway; (S)-dihydroorotate from bicarbonate: step 1/3.</text>
</comment>
<dbReference type="EC" id="6.3.5.5" evidence="11"/>
<dbReference type="Proteomes" id="UP000008841">
    <property type="component" value="Chromosome"/>
</dbReference>
<feature type="binding site" evidence="11">
    <location>
        <position position="226"/>
    </location>
    <ligand>
        <name>L-glutamine</name>
        <dbReference type="ChEBI" id="CHEBI:58359"/>
    </ligand>
</feature>
<comment type="similarity">
    <text evidence="3 11">Belongs to the CarA family.</text>
</comment>
<keyword evidence="7 11" id="KW-0315">Glutamine amidotransferase</keyword>
<feature type="active site" description="Nucleophile" evidence="11">
    <location>
        <position position="259"/>
    </location>
</feature>
<dbReference type="Gene3D" id="3.50.30.20">
    <property type="entry name" value="Carbamoyl-phosphate synthase small subunit, N-terminal domain"/>
    <property type="match status" value="1"/>
</dbReference>
<organism evidence="13 14">
    <name type="scientific">Chlorobium limicola (strain DSM 245 / NBRC 103803 / 6330)</name>
    <dbReference type="NCBI Taxonomy" id="290315"/>
    <lineage>
        <taxon>Bacteria</taxon>
        <taxon>Pseudomonadati</taxon>
        <taxon>Chlorobiota</taxon>
        <taxon>Chlorobiia</taxon>
        <taxon>Chlorobiales</taxon>
        <taxon>Chlorobiaceae</taxon>
        <taxon>Chlorobium/Pelodictyon group</taxon>
        <taxon>Chlorobium</taxon>
    </lineage>
</organism>
<dbReference type="UniPathway" id="UPA00070">
    <property type="reaction ID" value="UER00115"/>
</dbReference>
<evidence type="ECO:0000256" key="2">
    <source>
        <dbReference type="ARBA" id="ARBA00005077"/>
    </source>
</evidence>
<dbReference type="InterPro" id="IPR002474">
    <property type="entry name" value="CarbamoylP_synth_ssu_N"/>
</dbReference>
<feature type="binding site" evidence="11">
    <location>
        <position position="301"/>
    </location>
    <ligand>
        <name>L-glutamine</name>
        <dbReference type="ChEBI" id="CHEBI:58359"/>
    </ligand>
</feature>
<comment type="subunit">
    <text evidence="11">Composed of two chains; the small (or glutamine) chain promotes the hydrolysis of glutamine to ammonia, which is used by the large (or ammonia) chain to synthesize carbamoyl phosphate. Tetramer of heterodimers (alpha,beta)4.</text>
</comment>
<feature type="active site" evidence="11">
    <location>
        <position position="345"/>
    </location>
</feature>
<dbReference type="GO" id="GO:0044205">
    <property type="term" value="P:'de novo' UMP biosynthetic process"/>
    <property type="evidence" value="ECO:0007669"/>
    <property type="project" value="UniProtKB-UniRule"/>
</dbReference>
<dbReference type="GO" id="GO:0005524">
    <property type="term" value="F:ATP binding"/>
    <property type="evidence" value="ECO:0007669"/>
    <property type="project" value="UniProtKB-UniRule"/>
</dbReference>
<evidence type="ECO:0000313" key="14">
    <source>
        <dbReference type="Proteomes" id="UP000008841"/>
    </source>
</evidence>
<keyword evidence="6 11" id="KW-0067">ATP-binding</keyword>
<dbReference type="HAMAP" id="MF_01209">
    <property type="entry name" value="CPSase_S_chain"/>
    <property type="match status" value="1"/>
</dbReference>
<evidence type="ECO:0000256" key="10">
    <source>
        <dbReference type="ARBA" id="ARBA00049285"/>
    </source>
</evidence>
<comment type="pathway">
    <text evidence="2 11">Amino-acid biosynthesis; L-arginine biosynthesis; carbamoyl phosphate from bicarbonate: step 1/1.</text>
</comment>
<dbReference type="InterPro" id="IPR029062">
    <property type="entry name" value="Class_I_gatase-like"/>
</dbReference>
<keyword evidence="5 11" id="KW-0547">Nucleotide-binding</keyword>
<evidence type="ECO:0000313" key="13">
    <source>
        <dbReference type="EMBL" id="ACD91322.1"/>
    </source>
</evidence>
<dbReference type="InterPro" id="IPR050472">
    <property type="entry name" value="Anth_synth/Amidotransfase"/>
</dbReference>
<feature type="binding site" evidence="11">
    <location>
        <position position="260"/>
    </location>
    <ligand>
        <name>L-glutamine</name>
        <dbReference type="ChEBI" id="CHEBI:58359"/>
    </ligand>
</feature>
<dbReference type="GO" id="GO:0006526">
    <property type="term" value="P:L-arginine biosynthetic process"/>
    <property type="evidence" value="ECO:0007669"/>
    <property type="project" value="UniProtKB-UniRule"/>
</dbReference>
<feature type="binding site" evidence="11">
    <location>
        <position position="304"/>
    </location>
    <ligand>
        <name>L-glutamine</name>
        <dbReference type="ChEBI" id="CHEBI:58359"/>
    </ligand>
</feature>
<evidence type="ECO:0000256" key="8">
    <source>
        <dbReference type="ARBA" id="ARBA00022975"/>
    </source>
</evidence>
<dbReference type="GO" id="GO:0004088">
    <property type="term" value="F:carbamoyl-phosphate synthase (glutamine-hydrolyzing) activity"/>
    <property type="evidence" value="ECO:0007669"/>
    <property type="project" value="UniProtKB-UniRule"/>
</dbReference>
<sequence length="369" mass="40494">MQETPALLVLENGSVYRGTAFGYIGEAKGEVVFNTSLTGYQEILTDPSYAGQMVAMTYPLIGNYGVTPDDNESSKVWASAFIVREVSHIHSNFEASGSLEDYLKAAKVMGLAGIDTRKLVREIREKGAMRGVISAIDLNEGSLREKALSIPEMTGQDLVKTVTAEKNYVLEKADARYHVAAFDYGIKSNILRILQNCGCRVTVLNAATPVEEVLKLNPDGVFLSNGPGDPAAVGYAIDTIRALAEYNRSTRPLPVFGICLGHQLLSLALGAETYKLKFGHHGSNHPVKNLDSNKIEITSQNHGFAVKMDSLPEDLEMTHLNLYDQTVEGVRHRSLPCFSVQYHPEAAPGPHDSHYLFDLFTDMMDRAKN</sequence>
<comment type="catalytic activity">
    <reaction evidence="10 11">
        <text>L-glutamine + H2O = L-glutamate + NH4(+)</text>
        <dbReference type="Rhea" id="RHEA:15889"/>
        <dbReference type="ChEBI" id="CHEBI:15377"/>
        <dbReference type="ChEBI" id="CHEBI:28938"/>
        <dbReference type="ChEBI" id="CHEBI:29985"/>
        <dbReference type="ChEBI" id="CHEBI:58359"/>
    </reaction>
</comment>
<dbReference type="NCBIfam" id="NF009475">
    <property type="entry name" value="PRK12838.1"/>
    <property type="match status" value="1"/>
</dbReference>
<dbReference type="Gene3D" id="3.40.50.880">
    <property type="match status" value="1"/>
</dbReference>
<evidence type="ECO:0000259" key="12">
    <source>
        <dbReference type="SMART" id="SM01097"/>
    </source>
</evidence>
<dbReference type="SUPFAM" id="SSF52317">
    <property type="entry name" value="Class I glutamine amidotransferase-like"/>
    <property type="match status" value="1"/>
</dbReference>
<dbReference type="STRING" id="290315.Clim_2299"/>
<accession>B3EHG0</accession>
<evidence type="ECO:0000256" key="1">
    <source>
        <dbReference type="ARBA" id="ARBA00004812"/>
    </source>
</evidence>
<feature type="binding site" evidence="11">
    <location>
        <position position="303"/>
    </location>
    <ligand>
        <name>L-glutamine</name>
        <dbReference type="ChEBI" id="CHEBI:58359"/>
    </ligand>
</feature>
<keyword evidence="11" id="KW-0028">Amino-acid biosynthesis</keyword>
<evidence type="ECO:0000256" key="11">
    <source>
        <dbReference type="HAMAP-Rule" id="MF_01209"/>
    </source>
</evidence>
<dbReference type="Pfam" id="PF00117">
    <property type="entry name" value="GATase"/>
    <property type="match status" value="1"/>
</dbReference>
<dbReference type="NCBIfam" id="TIGR01368">
    <property type="entry name" value="CPSaseIIsmall"/>
    <property type="match status" value="1"/>
</dbReference>
<dbReference type="GO" id="GO:0006541">
    <property type="term" value="P:glutamine metabolic process"/>
    <property type="evidence" value="ECO:0007669"/>
    <property type="project" value="InterPro"/>
</dbReference>
<evidence type="ECO:0000256" key="6">
    <source>
        <dbReference type="ARBA" id="ARBA00022840"/>
    </source>
</evidence>
<dbReference type="EMBL" id="CP001097">
    <property type="protein sequence ID" value="ACD91322.1"/>
    <property type="molecule type" value="Genomic_DNA"/>
</dbReference>
<dbReference type="InterPro" id="IPR036480">
    <property type="entry name" value="CarbP_synth_ssu_N_sf"/>
</dbReference>
<evidence type="ECO:0000256" key="7">
    <source>
        <dbReference type="ARBA" id="ARBA00022962"/>
    </source>
</evidence>
<name>B3EHG0_CHLL2</name>
<dbReference type="GO" id="GO:0004359">
    <property type="term" value="F:glutaminase activity"/>
    <property type="evidence" value="ECO:0007669"/>
    <property type="project" value="RHEA"/>
</dbReference>
<dbReference type="OrthoDB" id="9804328at2"/>
<dbReference type="PROSITE" id="PS51273">
    <property type="entry name" value="GATASE_TYPE_1"/>
    <property type="match status" value="1"/>
</dbReference>
<comment type="catalytic activity">
    <reaction evidence="9 11">
        <text>hydrogencarbonate + L-glutamine + 2 ATP + H2O = carbamoyl phosphate + L-glutamate + 2 ADP + phosphate + 2 H(+)</text>
        <dbReference type="Rhea" id="RHEA:18633"/>
        <dbReference type="ChEBI" id="CHEBI:15377"/>
        <dbReference type="ChEBI" id="CHEBI:15378"/>
        <dbReference type="ChEBI" id="CHEBI:17544"/>
        <dbReference type="ChEBI" id="CHEBI:29985"/>
        <dbReference type="ChEBI" id="CHEBI:30616"/>
        <dbReference type="ChEBI" id="CHEBI:43474"/>
        <dbReference type="ChEBI" id="CHEBI:58228"/>
        <dbReference type="ChEBI" id="CHEBI:58359"/>
        <dbReference type="ChEBI" id="CHEBI:456216"/>
        <dbReference type="EC" id="6.3.5.5"/>
    </reaction>
</comment>
<keyword evidence="8 11" id="KW-0665">Pyrimidine biosynthesis</keyword>
<dbReference type="UniPathway" id="UPA00068">
    <property type="reaction ID" value="UER00171"/>
</dbReference>
<evidence type="ECO:0000256" key="5">
    <source>
        <dbReference type="ARBA" id="ARBA00022741"/>
    </source>
</evidence>
<feature type="region of interest" description="CPSase" evidence="11">
    <location>
        <begin position="1"/>
        <end position="177"/>
    </location>
</feature>
<dbReference type="CDD" id="cd01744">
    <property type="entry name" value="GATase1_CPSase"/>
    <property type="match status" value="1"/>
</dbReference>
<keyword evidence="11" id="KW-0055">Arginine biosynthesis</keyword>
<dbReference type="PRINTS" id="PR00096">
    <property type="entry name" value="GATASE"/>
</dbReference>
<dbReference type="InterPro" id="IPR017926">
    <property type="entry name" value="GATASE"/>
</dbReference>
<dbReference type="RefSeq" id="WP_012467187.1">
    <property type="nucleotide sequence ID" value="NC_010803.1"/>
</dbReference>
<protein>
    <recommendedName>
        <fullName evidence="11">Carbamoyl phosphate synthase small chain</fullName>
        <ecNumber evidence="11">6.3.5.5</ecNumber>
    </recommendedName>
    <alternativeName>
        <fullName evidence="11">Carbamoyl phosphate synthetase glutamine chain</fullName>
    </alternativeName>
</protein>
<comment type="function">
    <text evidence="11">Small subunit of the glutamine-dependent carbamoyl phosphate synthetase (CPSase). CPSase catalyzes the formation of carbamoyl phosphate from the ammonia moiety of glutamine, carbonate, and phosphate donated by ATP, constituting the first step of 2 biosynthetic pathways, one leading to arginine and/or urea and the other to pyrimidine nucleotides. The small subunit (glutamine amidotransferase) binds and cleaves glutamine to supply the large subunit with the substrate ammonia.</text>
</comment>
<feature type="binding site" evidence="11">
    <location>
        <position position="48"/>
    </location>
    <ligand>
        <name>L-glutamine</name>
        <dbReference type="ChEBI" id="CHEBI:58359"/>
    </ligand>
</feature>
<gene>
    <name evidence="11" type="primary">carA</name>
    <name evidence="13" type="ordered locus">Clim_2299</name>
</gene>
<dbReference type="PANTHER" id="PTHR43418">
    <property type="entry name" value="MULTIFUNCTIONAL TRYPTOPHAN BIOSYNTHESIS PROTEIN-RELATED"/>
    <property type="match status" value="1"/>
</dbReference>
<dbReference type="PRINTS" id="PR00099">
    <property type="entry name" value="CPSGATASE"/>
</dbReference>
<evidence type="ECO:0000256" key="9">
    <source>
        <dbReference type="ARBA" id="ARBA00048816"/>
    </source>
</evidence>
<dbReference type="InterPro" id="IPR035686">
    <property type="entry name" value="CPSase_GATase1"/>
</dbReference>
<dbReference type="Pfam" id="PF00988">
    <property type="entry name" value="CPSase_sm_chain"/>
    <property type="match status" value="1"/>
</dbReference>
<dbReference type="FunFam" id="3.50.30.20:FF:000001">
    <property type="entry name" value="Carbamoyl-phosphate synthase small chain"/>
    <property type="match status" value="1"/>
</dbReference>
<dbReference type="eggNOG" id="COG0505">
    <property type="taxonomic scope" value="Bacteria"/>
</dbReference>
<dbReference type="HOGENOM" id="CLU_035901_2_1_10"/>
<dbReference type="KEGG" id="cli:Clim_2299"/>
<dbReference type="PANTHER" id="PTHR43418:SF7">
    <property type="entry name" value="CARBAMOYL-PHOSPHATE SYNTHASE SMALL CHAIN"/>
    <property type="match status" value="1"/>
</dbReference>
<dbReference type="InterPro" id="IPR006274">
    <property type="entry name" value="CarbamoylP_synth_ssu"/>
</dbReference>
<feature type="domain" description="Carbamoyl-phosphate synthase small subunit N-terminal" evidence="12">
    <location>
        <begin position="4"/>
        <end position="134"/>
    </location>
</feature>
<dbReference type="GO" id="GO:0006207">
    <property type="term" value="P:'de novo' pyrimidine nucleobase biosynthetic process"/>
    <property type="evidence" value="ECO:0007669"/>
    <property type="project" value="InterPro"/>
</dbReference>
<reference evidence="13 14" key="1">
    <citation type="submission" date="2008-05" db="EMBL/GenBank/DDBJ databases">
        <title>Complete sequence of Chlorobium limicola DSM 245.</title>
        <authorList>
            <consortium name="US DOE Joint Genome Institute"/>
            <person name="Lucas S."/>
            <person name="Copeland A."/>
            <person name="Lapidus A."/>
            <person name="Glavina del Rio T."/>
            <person name="Dalin E."/>
            <person name="Tice H."/>
            <person name="Bruce D."/>
            <person name="Goodwin L."/>
            <person name="Pitluck S."/>
            <person name="Schmutz J."/>
            <person name="Larimer F."/>
            <person name="Land M."/>
            <person name="Hauser L."/>
            <person name="Kyrpides N."/>
            <person name="Ovchinnikova G."/>
            <person name="Zhao F."/>
            <person name="Li T."/>
            <person name="Liu Z."/>
            <person name="Overmann J."/>
            <person name="Bryant D.A."/>
            <person name="Richardson P."/>
        </authorList>
    </citation>
    <scope>NUCLEOTIDE SEQUENCE [LARGE SCALE GENOMIC DNA]</scope>
    <source>
        <strain evidence="14">DSM 245 / NBRC 103803 / 6330</strain>
    </source>
</reference>
<evidence type="ECO:0000256" key="3">
    <source>
        <dbReference type="ARBA" id="ARBA00007800"/>
    </source>
</evidence>
<feature type="active site" evidence="11">
    <location>
        <position position="343"/>
    </location>
</feature>
<keyword evidence="4 11" id="KW-0436">Ligase</keyword>
<proteinExistence type="inferred from homology"/>
<evidence type="ECO:0000256" key="4">
    <source>
        <dbReference type="ARBA" id="ARBA00022598"/>
    </source>
</evidence>
<dbReference type="SMART" id="SM01097">
    <property type="entry name" value="CPSase_sm_chain"/>
    <property type="match status" value="1"/>
</dbReference>
<feature type="binding site" evidence="11">
    <location>
        <position position="228"/>
    </location>
    <ligand>
        <name>L-glutamine</name>
        <dbReference type="ChEBI" id="CHEBI:58359"/>
    </ligand>
</feature>
<dbReference type="SUPFAM" id="SSF52021">
    <property type="entry name" value="Carbamoyl phosphate synthetase, small subunit N-terminal domain"/>
    <property type="match status" value="1"/>
</dbReference>